<evidence type="ECO:0000313" key="2">
    <source>
        <dbReference type="EMBL" id="KAH9363947.1"/>
    </source>
</evidence>
<dbReference type="AlphaFoldDB" id="A0A9J6FM69"/>
<evidence type="ECO:0000256" key="1">
    <source>
        <dbReference type="SAM" id="Phobius"/>
    </source>
</evidence>
<name>A0A9J6FM69_HAELO</name>
<dbReference type="EMBL" id="JABSTR010000002">
    <property type="protein sequence ID" value="KAH9363947.1"/>
    <property type="molecule type" value="Genomic_DNA"/>
</dbReference>
<feature type="transmembrane region" description="Helical" evidence="1">
    <location>
        <begin position="30"/>
        <end position="47"/>
    </location>
</feature>
<gene>
    <name evidence="2" type="ORF">HPB48_007285</name>
</gene>
<reference evidence="2 3" key="1">
    <citation type="journal article" date="2020" name="Cell">
        <title>Large-Scale Comparative Analyses of Tick Genomes Elucidate Their Genetic Diversity and Vector Capacities.</title>
        <authorList>
            <consortium name="Tick Genome and Microbiome Consortium (TIGMIC)"/>
            <person name="Jia N."/>
            <person name="Wang J."/>
            <person name="Shi W."/>
            <person name="Du L."/>
            <person name="Sun Y."/>
            <person name="Zhan W."/>
            <person name="Jiang J.F."/>
            <person name="Wang Q."/>
            <person name="Zhang B."/>
            <person name="Ji P."/>
            <person name="Bell-Sakyi L."/>
            <person name="Cui X.M."/>
            <person name="Yuan T.T."/>
            <person name="Jiang B.G."/>
            <person name="Yang W.F."/>
            <person name="Lam T.T."/>
            <person name="Chang Q.C."/>
            <person name="Ding S.J."/>
            <person name="Wang X.J."/>
            <person name="Zhu J.G."/>
            <person name="Ruan X.D."/>
            <person name="Zhao L."/>
            <person name="Wei J.T."/>
            <person name="Ye R.Z."/>
            <person name="Que T.C."/>
            <person name="Du C.H."/>
            <person name="Zhou Y.H."/>
            <person name="Cheng J.X."/>
            <person name="Dai P.F."/>
            <person name="Guo W.B."/>
            <person name="Han X.H."/>
            <person name="Huang E.J."/>
            <person name="Li L.F."/>
            <person name="Wei W."/>
            <person name="Gao Y.C."/>
            <person name="Liu J.Z."/>
            <person name="Shao H.Z."/>
            <person name="Wang X."/>
            <person name="Wang C.C."/>
            <person name="Yang T.C."/>
            <person name="Huo Q.B."/>
            <person name="Li W."/>
            <person name="Chen H.Y."/>
            <person name="Chen S.E."/>
            <person name="Zhou L.G."/>
            <person name="Ni X.B."/>
            <person name="Tian J.H."/>
            <person name="Sheng Y."/>
            <person name="Liu T."/>
            <person name="Pan Y.S."/>
            <person name="Xia L.Y."/>
            <person name="Li J."/>
            <person name="Zhao F."/>
            <person name="Cao W.C."/>
        </authorList>
    </citation>
    <scope>NUCLEOTIDE SEQUENCE [LARGE SCALE GENOMIC DNA]</scope>
    <source>
        <strain evidence="2">HaeL-2018</strain>
    </source>
</reference>
<sequence length="103" mass="11323">MTSDVDLCRSRSSPLTQVGAEVRQVRQQSWAVVNLLVTVGGTFAFFYKAVEYSLPDPHIALQVLAALFASIVVACGRTVLPHTCHLVLRVVFHHPCYEGQVLS</sequence>
<keyword evidence="3" id="KW-1185">Reference proteome</keyword>
<keyword evidence="1" id="KW-0812">Transmembrane</keyword>
<feature type="transmembrane region" description="Helical" evidence="1">
    <location>
        <begin position="59"/>
        <end position="80"/>
    </location>
</feature>
<dbReference type="Proteomes" id="UP000821853">
    <property type="component" value="Chromosome 10"/>
</dbReference>
<dbReference type="Pfam" id="PF11712">
    <property type="entry name" value="Vma12"/>
    <property type="match status" value="1"/>
</dbReference>
<dbReference type="InterPro" id="IPR021013">
    <property type="entry name" value="ATPase_Vma12"/>
</dbReference>
<dbReference type="OrthoDB" id="6514492at2759"/>
<dbReference type="VEuPathDB" id="VectorBase:HLOH_059148"/>
<protein>
    <submittedName>
        <fullName evidence="2">Uncharacterized protein</fullName>
    </submittedName>
</protein>
<keyword evidence="1" id="KW-0472">Membrane</keyword>
<accession>A0A9J6FM69</accession>
<comment type="caution">
    <text evidence="2">The sequence shown here is derived from an EMBL/GenBank/DDBJ whole genome shotgun (WGS) entry which is preliminary data.</text>
</comment>
<organism evidence="2 3">
    <name type="scientific">Haemaphysalis longicornis</name>
    <name type="common">Bush tick</name>
    <dbReference type="NCBI Taxonomy" id="44386"/>
    <lineage>
        <taxon>Eukaryota</taxon>
        <taxon>Metazoa</taxon>
        <taxon>Ecdysozoa</taxon>
        <taxon>Arthropoda</taxon>
        <taxon>Chelicerata</taxon>
        <taxon>Arachnida</taxon>
        <taxon>Acari</taxon>
        <taxon>Parasitiformes</taxon>
        <taxon>Ixodida</taxon>
        <taxon>Ixodoidea</taxon>
        <taxon>Ixodidae</taxon>
        <taxon>Haemaphysalinae</taxon>
        <taxon>Haemaphysalis</taxon>
    </lineage>
</organism>
<proteinExistence type="predicted"/>
<evidence type="ECO:0000313" key="3">
    <source>
        <dbReference type="Proteomes" id="UP000821853"/>
    </source>
</evidence>
<dbReference type="GO" id="GO:0070072">
    <property type="term" value="P:vacuolar proton-transporting V-type ATPase complex assembly"/>
    <property type="evidence" value="ECO:0007669"/>
    <property type="project" value="InterPro"/>
</dbReference>
<keyword evidence="1" id="KW-1133">Transmembrane helix</keyword>